<keyword evidence="3" id="KW-1185">Reference proteome</keyword>
<proteinExistence type="predicted"/>
<organism evidence="2 3">
    <name type="scientific">Hibiscus sabdariffa</name>
    <name type="common">roselle</name>
    <dbReference type="NCBI Taxonomy" id="183260"/>
    <lineage>
        <taxon>Eukaryota</taxon>
        <taxon>Viridiplantae</taxon>
        <taxon>Streptophyta</taxon>
        <taxon>Embryophyta</taxon>
        <taxon>Tracheophyta</taxon>
        <taxon>Spermatophyta</taxon>
        <taxon>Magnoliopsida</taxon>
        <taxon>eudicotyledons</taxon>
        <taxon>Gunneridae</taxon>
        <taxon>Pentapetalae</taxon>
        <taxon>rosids</taxon>
        <taxon>malvids</taxon>
        <taxon>Malvales</taxon>
        <taxon>Malvaceae</taxon>
        <taxon>Malvoideae</taxon>
        <taxon>Hibiscus</taxon>
    </lineage>
</organism>
<dbReference type="EMBL" id="JBBPBN010000016">
    <property type="protein sequence ID" value="KAK9021554.1"/>
    <property type="molecule type" value="Genomic_DNA"/>
</dbReference>
<evidence type="ECO:0000313" key="2">
    <source>
        <dbReference type="EMBL" id="KAK9021554.1"/>
    </source>
</evidence>
<dbReference type="Proteomes" id="UP001396334">
    <property type="component" value="Unassembled WGS sequence"/>
</dbReference>
<evidence type="ECO:0000313" key="3">
    <source>
        <dbReference type="Proteomes" id="UP001396334"/>
    </source>
</evidence>
<reference evidence="2 3" key="1">
    <citation type="journal article" date="2024" name="G3 (Bethesda)">
        <title>Genome assembly of Hibiscus sabdariffa L. provides insights into metabolisms of medicinal natural products.</title>
        <authorList>
            <person name="Kim T."/>
        </authorList>
    </citation>
    <scope>NUCLEOTIDE SEQUENCE [LARGE SCALE GENOMIC DNA]</scope>
    <source>
        <strain evidence="2">TK-2024</strain>
        <tissue evidence="2">Old leaves</tissue>
    </source>
</reference>
<feature type="transmembrane region" description="Helical" evidence="1">
    <location>
        <begin position="120"/>
        <end position="141"/>
    </location>
</feature>
<gene>
    <name evidence="2" type="ORF">V6N11_011538</name>
</gene>
<keyword evidence="1" id="KW-0472">Membrane</keyword>
<name>A0ABR2S8P4_9ROSI</name>
<protein>
    <submittedName>
        <fullName evidence="2">Uncharacterized protein</fullName>
    </submittedName>
</protein>
<accession>A0ABR2S8P4</accession>
<comment type="caution">
    <text evidence="2">The sequence shown here is derived from an EMBL/GenBank/DDBJ whole genome shotgun (WGS) entry which is preliminary data.</text>
</comment>
<keyword evidence="1" id="KW-0812">Transmembrane</keyword>
<keyword evidence="1" id="KW-1133">Transmembrane helix</keyword>
<evidence type="ECO:0000256" key="1">
    <source>
        <dbReference type="SAM" id="Phobius"/>
    </source>
</evidence>
<sequence length="254" mass="28469">MFMKNNHPFFRKPPPSTEAAVFLSLRPPSPNSDRSLRPPETQKTFFLKPSSFNFLTILLTATSLEGVLSLSESLGRQQTADLNVFEESLFNFLTILITARRGSFIVGNPRTTADLNVFEGVIISLSLYLLLLVVVVTRILGGKGRKPLHLLDYFVELSLTICWRYEAQTNTLPIKNRTLLFKDILLFYFLIHRLEHSWPEITLPCDTQQLSMATRNTSAISLACGVFGSNGPDGNGKKSAPSCFIETLPRDLDD</sequence>